<feature type="non-terminal residue" evidence="1">
    <location>
        <position position="1"/>
    </location>
</feature>
<accession>A0A090XCI9</accession>
<dbReference type="EMBL" id="GBIH01000646">
    <property type="protein sequence ID" value="JAC94064.1"/>
    <property type="molecule type" value="mRNA"/>
</dbReference>
<protein>
    <submittedName>
        <fullName evidence="1">Putative endonuclease/reverse transcriptase</fullName>
    </submittedName>
</protein>
<keyword evidence="1" id="KW-0540">Nuclease</keyword>
<keyword evidence="1" id="KW-0548">Nucleotidyltransferase</keyword>
<evidence type="ECO:0000313" key="1">
    <source>
        <dbReference type="EMBL" id="JAC94064.1"/>
    </source>
</evidence>
<sequence>TLVRPVLEYAKIVWDPYTKTNTTTLERLQRLAARFIFSKYNRTDSHTDLCCRAELPALELRTKLERIKFLFLIFHDIICIKKYNYMDIRIGESTRHRHSVYIRKQSVRNDCFKYSFFPRAITEWNALPSGTVTLTSVNEFVKKRREHSTLPHVVSVEQSRCLSGVLLPPSESIPIIFSLVMLALICIST</sequence>
<keyword evidence="1" id="KW-0808">Transferase</keyword>
<keyword evidence="1" id="KW-0255">Endonuclease</keyword>
<proteinExistence type="evidence at transcript level"/>
<keyword evidence="1" id="KW-0695">RNA-directed DNA polymerase</keyword>
<dbReference type="GO" id="GO:0004519">
    <property type="term" value="F:endonuclease activity"/>
    <property type="evidence" value="ECO:0007669"/>
    <property type="project" value="UniProtKB-KW"/>
</dbReference>
<dbReference type="AlphaFoldDB" id="A0A090XCI9"/>
<organism evidence="1">
    <name type="scientific">Ixodes ricinus</name>
    <name type="common">Common tick</name>
    <name type="synonym">Acarus ricinus</name>
    <dbReference type="NCBI Taxonomy" id="34613"/>
    <lineage>
        <taxon>Eukaryota</taxon>
        <taxon>Metazoa</taxon>
        <taxon>Ecdysozoa</taxon>
        <taxon>Arthropoda</taxon>
        <taxon>Chelicerata</taxon>
        <taxon>Arachnida</taxon>
        <taxon>Acari</taxon>
        <taxon>Parasitiformes</taxon>
        <taxon>Ixodida</taxon>
        <taxon>Ixodoidea</taxon>
        <taxon>Ixodidae</taxon>
        <taxon>Ixodinae</taxon>
        <taxon>Ixodes</taxon>
    </lineage>
</organism>
<name>A0A090XCI9_IXORI</name>
<dbReference type="GO" id="GO:0003964">
    <property type="term" value="F:RNA-directed DNA polymerase activity"/>
    <property type="evidence" value="ECO:0007669"/>
    <property type="project" value="UniProtKB-KW"/>
</dbReference>
<reference evidence="1" key="1">
    <citation type="journal article" date="2015" name="PLoS Negl. Trop. Dis.">
        <title>Deep Sequencing Analysis of the Ixodes ricinus Haemocytome.</title>
        <authorList>
            <person name="Kotsyfakis M."/>
            <person name="Kopacek P."/>
            <person name="Franta Z."/>
            <person name="Pedra J.H."/>
            <person name="Ribeiro J.M."/>
        </authorList>
    </citation>
    <scope>NUCLEOTIDE SEQUENCE</scope>
</reference>
<keyword evidence="1" id="KW-0378">Hydrolase</keyword>